<feature type="compositionally biased region" description="Low complexity" evidence="1">
    <location>
        <begin position="72"/>
        <end position="83"/>
    </location>
</feature>
<feature type="compositionally biased region" description="Low complexity" evidence="1">
    <location>
        <begin position="121"/>
        <end position="137"/>
    </location>
</feature>
<evidence type="ECO:0000313" key="3">
    <source>
        <dbReference type="Proteomes" id="UP001165667"/>
    </source>
</evidence>
<comment type="caution">
    <text evidence="2">The sequence shown here is derived from an EMBL/GenBank/DDBJ whole genome shotgun (WGS) entry which is preliminary data.</text>
</comment>
<reference evidence="2" key="1">
    <citation type="submission" date="2022-05" db="EMBL/GenBank/DDBJ databases">
        <authorList>
            <person name="Pankratov T."/>
        </authorList>
    </citation>
    <scope>NUCLEOTIDE SEQUENCE</scope>
    <source>
        <strain evidence="2">BP6-180914</strain>
    </source>
</reference>
<feature type="compositionally biased region" description="Gly residues" evidence="1">
    <location>
        <begin position="84"/>
        <end position="94"/>
    </location>
</feature>
<name>A0AA41YRC4_9HYPH</name>
<evidence type="ECO:0000256" key="1">
    <source>
        <dbReference type="SAM" id="MobiDB-lite"/>
    </source>
</evidence>
<proteinExistence type="predicted"/>
<dbReference type="Proteomes" id="UP001165667">
    <property type="component" value="Unassembled WGS sequence"/>
</dbReference>
<dbReference type="RefSeq" id="WP_282583093.1">
    <property type="nucleotide sequence ID" value="NZ_JAMOIM010000001.1"/>
</dbReference>
<feature type="region of interest" description="Disordered" evidence="1">
    <location>
        <begin position="207"/>
        <end position="247"/>
    </location>
</feature>
<dbReference type="EMBL" id="JAMOIM010000001">
    <property type="protein sequence ID" value="MCW6506744.1"/>
    <property type="molecule type" value="Genomic_DNA"/>
</dbReference>
<protein>
    <submittedName>
        <fullName evidence="2">DUF2076 domain-containing protein</fullName>
    </submittedName>
</protein>
<dbReference type="AlphaFoldDB" id="A0AA41YRC4"/>
<organism evidence="2 3">
    <name type="scientific">Lichenifustis flavocetrariae</name>
    <dbReference type="NCBI Taxonomy" id="2949735"/>
    <lineage>
        <taxon>Bacteria</taxon>
        <taxon>Pseudomonadati</taxon>
        <taxon>Pseudomonadota</taxon>
        <taxon>Alphaproteobacteria</taxon>
        <taxon>Hyphomicrobiales</taxon>
        <taxon>Lichenihabitantaceae</taxon>
        <taxon>Lichenifustis</taxon>
    </lineage>
</organism>
<dbReference type="Pfam" id="PF09849">
    <property type="entry name" value="DUF2076"/>
    <property type="match status" value="1"/>
</dbReference>
<gene>
    <name evidence="2" type="ORF">M8523_01765</name>
</gene>
<sequence length="247" mass="25125">MTPDERQLLSGLFDRIRTAGTGQRDRDAESFITDAVKQQPYAPYLLAQTVIVQEQALRAANDKLQELEAKVQSLESGQQQGSSGSEGGFLGGLGRSIFGSGAPQQPPQSRQYAPPQPNYAPPQGQWNQNAGQQQAGPWGQGQQGGAGGGGFLKGALGMAAGVAGGALLANSISGLFHGSNNPFGISSGMGGFGGSFPGAGGETIVNNYYGDEAPPDAAGSDQGFDTAADYGTDDGGSFGGDDGDYNA</sequence>
<dbReference type="InterPro" id="IPR018648">
    <property type="entry name" value="DUF2076"/>
</dbReference>
<feature type="region of interest" description="Disordered" evidence="1">
    <location>
        <begin position="72"/>
        <end position="146"/>
    </location>
</feature>
<evidence type="ECO:0000313" key="2">
    <source>
        <dbReference type="EMBL" id="MCW6506744.1"/>
    </source>
</evidence>
<keyword evidence="3" id="KW-1185">Reference proteome</keyword>
<accession>A0AA41YRC4</accession>